<evidence type="ECO:0000259" key="2">
    <source>
        <dbReference type="Pfam" id="PF13276"/>
    </source>
</evidence>
<dbReference type="InterPro" id="IPR025948">
    <property type="entry name" value="HTH-like_dom"/>
</dbReference>
<feature type="compositionally biased region" description="Basic and acidic residues" evidence="1">
    <location>
        <begin position="1"/>
        <end position="12"/>
    </location>
</feature>
<keyword evidence="4" id="KW-1185">Reference proteome</keyword>
<comment type="caution">
    <text evidence="3">The sequence shown here is derived from an EMBL/GenBank/DDBJ whole genome shotgun (WGS) entry which is preliminary data.</text>
</comment>
<protein>
    <submittedName>
        <fullName evidence="3">IS3 family transposase</fullName>
    </submittedName>
</protein>
<dbReference type="EMBL" id="VMNX01000060">
    <property type="protein sequence ID" value="MPY50372.1"/>
    <property type="molecule type" value="Genomic_DNA"/>
</dbReference>
<dbReference type="PANTHER" id="PTHR46889:SF4">
    <property type="entry name" value="TRANSPOSASE INSO FOR INSERTION SEQUENCE ELEMENT IS911B-RELATED"/>
    <property type="match status" value="1"/>
</dbReference>
<organism evidence="3 4">
    <name type="scientific">Streptomyces acidicola</name>
    <dbReference type="NCBI Taxonomy" id="2596892"/>
    <lineage>
        <taxon>Bacteria</taxon>
        <taxon>Bacillati</taxon>
        <taxon>Actinomycetota</taxon>
        <taxon>Actinomycetes</taxon>
        <taxon>Kitasatosporales</taxon>
        <taxon>Streptomycetaceae</taxon>
        <taxon>Streptomyces</taxon>
    </lineage>
</organism>
<evidence type="ECO:0000256" key="1">
    <source>
        <dbReference type="SAM" id="MobiDB-lite"/>
    </source>
</evidence>
<name>A0A5N8WTD3_9ACTN</name>
<proteinExistence type="predicted"/>
<feature type="region of interest" description="Disordered" evidence="1">
    <location>
        <begin position="1"/>
        <end position="27"/>
    </location>
</feature>
<dbReference type="AlphaFoldDB" id="A0A5N8WTD3"/>
<evidence type="ECO:0000313" key="3">
    <source>
        <dbReference type="EMBL" id="MPY50372.1"/>
    </source>
</evidence>
<sequence length="151" mass="17000">MDLDGPGRDVRWRPVPMAEQDVPGAGQSPAEELSWLRAENARLLTRPTAPACVEREAAEDRAVTEIRAIHAEHHGACGALRVHAELSSRRRKINRERVARLMRVNHMVGRHLRRMKRTTIADKTAPPTPDLLMRDFTADTLNTEWCGDIAV</sequence>
<gene>
    <name evidence="3" type="ORF">FPZ41_18040</name>
</gene>
<dbReference type="Pfam" id="PF13276">
    <property type="entry name" value="HTH_21"/>
    <property type="match status" value="1"/>
</dbReference>
<dbReference type="InterPro" id="IPR050900">
    <property type="entry name" value="Transposase_IS3/IS150/IS904"/>
</dbReference>
<evidence type="ECO:0000313" key="4">
    <source>
        <dbReference type="Proteomes" id="UP000373149"/>
    </source>
</evidence>
<accession>A0A5N8WTD3</accession>
<dbReference type="Proteomes" id="UP000373149">
    <property type="component" value="Unassembled WGS sequence"/>
</dbReference>
<reference evidence="3 4" key="1">
    <citation type="submission" date="2019-09" db="EMBL/GenBank/DDBJ databases">
        <authorList>
            <person name="Duangmal K."/>
            <person name="Teo W.F.A."/>
            <person name="Lipun K."/>
        </authorList>
    </citation>
    <scope>NUCLEOTIDE SEQUENCE [LARGE SCALE GENOMIC DNA]</scope>
    <source>
        <strain evidence="3 4">K1PN6</strain>
    </source>
</reference>
<dbReference type="PANTHER" id="PTHR46889">
    <property type="entry name" value="TRANSPOSASE INSF FOR INSERTION SEQUENCE IS3B-RELATED"/>
    <property type="match status" value="1"/>
</dbReference>
<feature type="domain" description="HTH-like" evidence="2">
    <location>
        <begin position="59"/>
        <end position="114"/>
    </location>
</feature>